<dbReference type="InterPro" id="IPR036517">
    <property type="entry name" value="FF_domain_sf"/>
</dbReference>
<dbReference type="Proteomes" id="UP000001396">
    <property type="component" value="Unassembled WGS sequence"/>
</dbReference>
<dbReference type="InParanoid" id="D3BQZ6"/>
<dbReference type="SUPFAM" id="SSF81698">
    <property type="entry name" value="FF domain"/>
    <property type="match status" value="1"/>
</dbReference>
<evidence type="ECO:0008006" key="3">
    <source>
        <dbReference type="Google" id="ProtNLM"/>
    </source>
</evidence>
<evidence type="ECO:0000313" key="2">
    <source>
        <dbReference type="Proteomes" id="UP000001396"/>
    </source>
</evidence>
<proteinExistence type="predicted"/>
<comment type="caution">
    <text evidence="1">The sequence shown here is derived from an EMBL/GenBank/DDBJ whole genome shotgun (WGS) entry which is preliminary data.</text>
</comment>
<sequence>MTPREIHELGLKEVERIKCEIRELLQSEYPEINNDKTFGGTLRKICSEPRFQFPTDEEGRNIILREYTKTLRDVEKKLSNSFEKIPEAQLVVERVQHYREENAPMAHYHPAPLDRSRKGTCFINLRDTSTHNKINYKALAYHEGTPGHHFQISVAQVRQDKIKLNYCLELKGVDIFRRLLVFNAYAEGWALYVERLADELGWYENKYEKLGFLCYELWRACRLVLDTGIHGSEYRWTREEAIEYLLANSDKNEPDVIAEVERYVVIPGQACSYKIGQLKIIELREKAQKQLGSKYSLKEFHSAVLNSGALPLTIFENVIDEWIEKRKQQP</sequence>
<accession>D3BQZ6</accession>
<dbReference type="RefSeq" id="XP_020428315.1">
    <property type="nucleotide sequence ID" value="XM_020581175.1"/>
</dbReference>
<gene>
    <name evidence="1" type="ORF">PPL_10399</name>
</gene>
<keyword evidence="2" id="KW-1185">Reference proteome</keyword>
<protein>
    <recommendedName>
        <fullName evidence="3">DUF885 domain-containing protein</fullName>
    </recommendedName>
</protein>
<name>D3BQZ6_HETP5</name>
<dbReference type="PANTHER" id="PTHR33361:SF2">
    <property type="entry name" value="DUF885 DOMAIN-CONTAINING PROTEIN"/>
    <property type="match status" value="1"/>
</dbReference>
<reference evidence="1 2" key="1">
    <citation type="journal article" date="2011" name="Genome Res.">
        <title>Phylogeny-wide analysis of social amoeba genomes highlights ancient origins for complex intercellular communication.</title>
        <authorList>
            <person name="Heidel A.J."/>
            <person name="Lawal H.M."/>
            <person name="Felder M."/>
            <person name="Schilde C."/>
            <person name="Helps N.R."/>
            <person name="Tunggal B."/>
            <person name="Rivero F."/>
            <person name="John U."/>
            <person name="Schleicher M."/>
            <person name="Eichinger L."/>
            <person name="Platzer M."/>
            <person name="Noegel A.A."/>
            <person name="Schaap P."/>
            <person name="Gloeckner G."/>
        </authorList>
    </citation>
    <scope>NUCLEOTIDE SEQUENCE [LARGE SCALE GENOMIC DNA]</scope>
    <source>
        <strain evidence="2">ATCC 26659 / Pp 5 / PN500</strain>
    </source>
</reference>
<evidence type="ECO:0000313" key="1">
    <source>
        <dbReference type="EMBL" id="EFA76182.1"/>
    </source>
</evidence>
<dbReference type="GeneID" id="31365868"/>
<dbReference type="Pfam" id="PF05960">
    <property type="entry name" value="DUF885"/>
    <property type="match status" value="1"/>
</dbReference>
<dbReference type="AlphaFoldDB" id="D3BQZ6"/>
<dbReference type="PANTHER" id="PTHR33361">
    <property type="entry name" value="GLR0591 PROTEIN"/>
    <property type="match status" value="1"/>
</dbReference>
<organism evidence="1 2">
    <name type="scientific">Heterostelium pallidum (strain ATCC 26659 / Pp 5 / PN500)</name>
    <name type="common">Cellular slime mold</name>
    <name type="synonym">Polysphondylium pallidum</name>
    <dbReference type="NCBI Taxonomy" id="670386"/>
    <lineage>
        <taxon>Eukaryota</taxon>
        <taxon>Amoebozoa</taxon>
        <taxon>Evosea</taxon>
        <taxon>Eumycetozoa</taxon>
        <taxon>Dictyostelia</taxon>
        <taxon>Acytosteliales</taxon>
        <taxon>Acytosteliaceae</taxon>
        <taxon>Heterostelium</taxon>
    </lineage>
</organism>
<dbReference type="EMBL" id="ADBJ01000049">
    <property type="protein sequence ID" value="EFA76182.1"/>
    <property type="molecule type" value="Genomic_DNA"/>
</dbReference>
<dbReference type="InterPro" id="IPR010281">
    <property type="entry name" value="DUF885"/>
</dbReference>